<name>R0LZB8_ANAPL</name>
<feature type="non-terminal residue" evidence="1">
    <location>
        <position position="1"/>
    </location>
</feature>
<dbReference type="Proteomes" id="UP000296049">
    <property type="component" value="Unassembled WGS sequence"/>
</dbReference>
<gene>
    <name evidence="1" type="ORF">Anapl_06786</name>
</gene>
<protein>
    <submittedName>
        <fullName evidence="1">Uncharacterized protein</fullName>
    </submittedName>
</protein>
<reference evidence="2" key="1">
    <citation type="journal article" date="2013" name="Nat. Genet.">
        <title>The duck genome and transcriptome provide insight into an avian influenza virus reservoir species.</title>
        <authorList>
            <person name="Huang Y."/>
            <person name="Li Y."/>
            <person name="Burt D.W."/>
            <person name="Chen H."/>
            <person name="Zhang Y."/>
            <person name="Qian W."/>
            <person name="Kim H."/>
            <person name="Gan S."/>
            <person name="Zhao Y."/>
            <person name="Li J."/>
            <person name="Yi K."/>
            <person name="Feng H."/>
            <person name="Zhu P."/>
            <person name="Li B."/>
            <person name="Liu Q."/>
            <person name="Fairley S."/>
            <person name="Magor K.E."/>
            <person name="Du Z."/>
            <person name="Hu X."/>
            <person name="Goodman L."/>
            <person name="Tafer H."/>
            <person name="Vignal A."/>
            <person name="Lee T."/>
            <person name="Kim K.W."/>
            <person name="Sheng Z."/>
            <person name="An Y."/>
            <person name="Searle S."/>
            <person name="Herrero J."/>
            <person name="Groenen M.A."/>
            <person name="Crooijmans R.P."/>
            <person name="Faraut T."/>
            <person name="Cai Q."/>
            <person name="Webster R.G."/>
            <person name="Aldridge J.R."/>
            <person name="Warren W.C."/>
            <person name="Bartschat S."/>
            <person name="Kehr S."/>
            <person name="Marz M."/>
            <person name="Stadler P.F."/>
            <person name="Smith J."/>
            <person name="Kraus R.H."/>
            <person name="Zhao Y."/>
            <person name="Ren L."/>
            <person name="Fei J."/>
            <person name="Morisson M."/>
            <person name="Kaiser P."/>
            <person name="Griffin D.K."/>
            <person name="Rao M."/>
            <person name="Pitel F."/>
            <person name="Wang J."/>
            <person name="Li N."/>
        </authorList>
    </citation>
    <scope>NUCLEOTIDE SEQUENCE [LARGE SCALE GENOMIC DNA]</scope>
</reference>
<evidence type="ECO:0000313" key="2">
    <source>
        <dbReference type="Proteomes" id="UP000296049"/>
    </source>
</evidence>
<sequence length="105" mass="11093">NTALQLWTCRGLSNTSSSGGESVINHSLPLMRQEAPVPGLQLEDTAANMRTPAKPAAFALCFGSRCCMLVSMRLRTGAEIHPSAEAQHEACSLLASPGPRTTCIP</sequence>
<accession>R0LZB8</accession>
<keyword evidence="2" id="KW-1185">Reference proteome</keyword>
<dbReference type="EMBL" id="KB742660">
    <property type="protein sequence ID" value="EOB05798.1"/>
    <property type="molecule type" value="Genomic_DNA"/>
</dbReference>
<feature type="non-terminal residue" evidence="1">
    <location>
        <position position="105"/>
    </location>
</feature>
<dbReference type="AlphaFoldDB" id="R0LZB8"/>
<proteinExistence type="predicted"/>
<evidence type="ECO:0000313" key="1">
    <source>
        <dbReference type="EMBL" id="EOB05798.1"/>
    </source>
</evidence>
<organism evidence="1 2">
    <name type="scientific">Anas platyrhynchos</name>
    <name type="common">Mallard</name>
    <name type="synonym">Anas boschas</name>
    <dbReference type="NCBI Taxonomy" id="8839"/>
    <lineage>
        <taxon>Eukaryota</taxon>
        <taxon>Metazoa</taxon>
        <taxon>Chordata</taxon>
        <taxon>Craniata</taxon>
        <taxon>Vertebrata</taxon>
        <taxon>Euteleostomi</taxon>
        <taxon>Archelosauria</taxon>
        <taxon>Archosauria</taxon>
        <taxon>Dinosauria</taxon>
        <taxon>Saurischia</taxon>
        <taxon>Theropoda</taxon>
        <taxon>Coelurosauria</taxon>
        <taxon>Aves</taxon>
        <taxon>Neognathae</taxon>
        <taxon>Galloanserae</taxon>
        <taxon>Anseriformes</taxon>
        <taxon>Anatidae</taxon>
        <taxon>Anatinae</taxon>
        <taxon>Anas</taxon>
    </lineage>
</organism>